<sequence length="122" mass="12667">MSPIACGQEDHGLCALSPLRGKARGRHHRSAPRARTAAQAGRGPRAPPQRPGRGATPNHPPIPSPGGAPKSPLIPSPGGAPKSPPDPPPGKCLPRVDRAPGICLREREGGQQRRGFLTPCLD</sequence>
<feature type="compositionally biased region" description="Basic residues" evidence="1">
    <location>
        <begin position="21"/>
        <end position="32"/>
    </location>
</feature>
<feature type="compositionally biased region" description="Pro residues" evidence="1">
    <location>
        <begin position="82"/>
        <end position="91"/>
    </location>
</feature>
<feature type="region of interest" description="Disordered" evidence="1">
    <location>
        <begin position="103"/>
        <end position="122"/>
    </location>
</feature>
<reference evidence="2" key="1">
    <citation type="submission" date="2020-10" db="EMBL/GenBank/DDBJ databases">
        <title>Catharus ustulatus (Swainson's thrush) genome, bCatUst1, primary haplotype v2.</title>
        <authorList>
            <person name="Delmore K."/>
            <person name="Vafadar M."/>
            <person name="Formenti G."/>
            <person name="Chow W."/>
            <person name="Pelan S."/>
            <person name="Howe K."/>
            <person name="Rhie A."/>
            <person name="Mountcastle J."/>
            <person name="Haase B."/>
            <person name="Fedrigo O."/>
            <person name="Jarvis E.D."/>
        </authorList>
    </citation>
    <scope>NUCLEOTIDE SEQUENCE [LARGE SCALE GENOMIC DNA]</scope>
</reference>
<evidence type="ECO:0000256" key="1">
    <source>
        <dbReference type="SAM" id="MobiDB-lite"/>
    </source>
</evidence>
<feature type="region of interest" description="Disordered" evidence="1">
    <location>
        <begin position="1"/>
        <end position="97"/>
    </location>
</feature>
<organism evidence="2 3">
    <name type="scientific">Catharus ustulatus</name>
    <name type="common">Russet-backed thrush</name>
    <name type="synonym">Hylocichla ustulatus</name>
    <dbReference type="NCBI Taxonomy" id="91951"/>
    <lineage>
        <taxon>Eukaryota</taxon>
        <taxon>Metazoa</taxon>
        <taxon>Chordata</taxon>
        <taxon>Craniata</taxon>
        <taxon>Vertebrata</taxon>
        <taxon>Euteleostomi</taxon>
        <taxon>Archelosauria</taxon>
        <taxon>Archosauria</taxon>
        <taxon>Dinosauria</taxon>
        <taxon>Saurischia</taxon>
        <taxon>Theropoda</taxon>
        <taxon>Coelurosauria</taxon>
        <taxon>Aves</taxon>
        <taxon>Neognathae</taxon>
        <taxon>Neoaves</taxon>
        <taxon>Telluraves</taxon>
        <taxon>Australaves</taxon>
        <taxon>Passeriformes</taxon>
        <taxon>Turdidae</taxon>
        <taxon>Catharus</taxon>
    </lineage>
</organism>
<dbReference type="Ensembl" id="ENSCUST00005001815.1">
    <property type="protein sequence ID" value="ENSCUSP00005001717.1"/>
    <property type="gene ID" value="ENSCUSG00005001198.1"/>
</dbReference>
<name>A0A8C3TNC6_CATUS</name>
<protein>
    <submittedName>
        <fullName evidence="2">Uncharacterized protein</fullName>
    </submittedName>
</protein>
<evidence type="ECO:0000313" key="3">
    <source>
        <dbReference type="Proteomes" id="UP000694563"/>
    </source>
</evidence>
<accession>A0A8C3TNC6</accession>
<feature type="compositionally biased region" description="Low complexity" evidence="1">
    <location>
        <begin position="33"/>
        <end position="44"/>
    </location>
</feature>
<dbReference type="Proteomes" id="UP000694563">
    <property type="component" value="Chromosome 3"/>
</dbReference>
<evidence type="ECO:0000313" key="2">
    <source>
        <dbReference type="Ensembl" id="ENSCUSP00005001717.1"/>
    </source>
</evidence>
<keyword evidence="3" id="KW-1185">Reference proteome</keyword>
<proteinExistence type="predicted"/>
<reference evidence="2" key="3">
    <citation type="submission" date="2025-09" db="UniProtKB">
        <authorList>
            <consortium name="Ensembl"/>
        </authorList>
    </citation>
    <scope>IDENTIFICATION</scope>
</reference>
<reference evidence="2" key="2">
    <citation type="submission" date="2025-08" db="UniProtKB">
        <authorList>
            <consortium name="Ensembl"/>
        </authorList>
    </citation>
    <scope>IDENTIFICATION</scope>
</reference>
<dbReference type="AlphaFoldDB" id="A0A8C3TNC6"/>